<reference evidence="1 3" key="1">
    <citation type="journal article" date="2019" name="Nat. Med.">
        <title>A library of human gut bacterial isolates paired with longitudinal multiomics data enables mechanistic microbiome research.</title>
        <authorList>
            <person name="Poyet M."/>
            <person name="Groussin M."/>
            <person name="Gibbons S.M."/>
            <person name="Avila-Pacheco J."/>
            <person name="Jiang X."/>
            <person name="Kearney S.M."/>
            <person name="Perrotta A.R."/>
            <person name="Berdy B."/>
            <person name="Zhao S."/>
            <person name="Lieberman T.D."/>
            <person name="Swanson P.K."/>
            <person name="Smith M."/>
            <person name="Roesemann S."/>
            <person name="Alexander J.E."/>
            <person name="Rich S.A."/>
            <person name="Livny J."/>
            <person name="Vlamakis H."/>
            <person name="Clish C."/>
            <person name="Bullock K."/>
            <person name="Deik A."/>
            <person name="Scott J."/>
            <person name="Pierce K.A."/>
            <person name="Xavier R.J."/>
            <person name="Alm E.J."/>
        </authorList>
    </citation>
    <scope>NUCLEOTIDE SEQUENCE [LARGE SCALE GENOMIC DNA]</scope>
    <source>
        <strain evidence="1 3">BIOML-A7</strain>
    </source>
</reference>
<dbReference type="Proteomes" id="UP000325055">
    <property type="component" value="Unassembled WGS sequence"/>
</dbReference>
<reference evidence="2" key="2">
    <citation type="submission" date="2023-08" db="EMBL/GenBank/DDBJ databases">
        <title>Reintroducing virulent viruses to syntetic microbiomes.</title>
        <authorList>
            <person name="Wilde J."/>
            <person name="Boyes R."/>
            <person name="Robinson A.V."/>
            <person name="Daisley B.A."/>
            <person name="Allen-Vercoe E."/>
        </authorList>
    </citation>
    <scope>NUCLEOTIDE SEQUENCE</scope>
    <source>
        <strain evidence="2">225I_12FAA</strain>
    </source>
</reference>
<dbReference type="EMBL" id="JAVSNH010000001">
    <property type="protein sequence ID" value="MDT4513458.1"/>
    <property type="molecule type" value="Genomic_DNA"/>
</dbReference>
<gene>
    <name evidence="1" type="ORF">F2Y86_01075</name>
    <name evidence="2" type="ORF">RO785_21025</name>
</gene>
<evidence type="ECO:0000313" key="2">
    <source>
        <dbReference type="EMBL" id="MDT4513458.1"/>
    </source>
</evidence>
<dbReference type="AlphaFoldDB" id="A0A5M6AF25"/>
<proteinExistence type="predicted"/>
<dbReference type="Proteomes" id="UP001266995">
    <property type="component" value="Unassembled WGS sequence"/>
</dbReference>
<sequence length="436" mass="49370">MYAVRQHKEYISRILRFAKKDDAQRLAFLNNNSNALTRIKLSNCTQRSIKNTSLTNANELIQRTEKKSLFQLGVKVPFEDKIITTQNCKNKQLNKALIQRIVRIGKKKIKGTGYLRQLLKALNWPINKKSVLFQELEALALGKNITVFKTWDEAFKYLSEPKILVKCNDVISIIKNTTDLLIWLGSYPSSHFPLISYATSDILNNALVSLEKQMQSYLYIGKQRVWNAVYIASQTSYDSSRDKEWGELELVEREDLAGKKDEIPGRYRRKIPAEMYLSMIESLKKSLSGYNLVGVHATTMERMASLVKNGVDVSQINTENGSGKGKGFYIIPGTNLDRITKEAKVWGSHVVAVYLPEEAIVKVAQDGENVDTLELGNETKGKFYYSFGKLEAVIPPSLCADVRIVVDPSDISMGNTEYEAEMYNNEFGFLNTEASL</sequence>
<name>A0A5M6AF25_9BACE</name>
<evidence type="ECO:0000313" key="1">
    <source>
        <dbReference type="EMBL" id="KAA5411344.1"/>
    </source>
</evidence>
<comment type="caution">
    <text evidence="1">The sequence shown here is derived from an EMBL/GenBank/DDBJ whole genome shotgun (WGS) entry which is preliminary data.</text>
</comment>
<organism evidence="1 3">
    <name type="scientific">Bacteroides cellulosilyticus</name>
    <dbReference type="NCBI Taxonomy" id="246787"/>
    <lineage>
        <taxon>Bacteria</taxon>
        <taxon>Pseudomonadati</taxon>
        <taxon>Bacteroidota</taxon>
        <taxon>Bacteroidia</taxon>
        <taxon>Bacteroidales</taxon>
        <taxon>Bacteroidaceae</taxon>
        <taxon>Bacteroides</taxon>
    </lineage>
</organism>
<accession>A0A5M6AF25</accession>
<dbReference type="EMBL" id="VVYW01000001">
    <property type="protein sequence ID" value="KAA5411344.1"/>
    <property type="molecule type" value="Genomic_DNA"/>
</dbReference>
<protein>
    <submittedName>
        <fullName evidence="1">Uncharacterized protein</fullName>
    </submittedName>
</protein>
<evidence type="ECO:0000313" key="3">
    <source>
        <dbReference type="Proteomes" id="UP000325055"/>
    </source>
</evidence>
<dbReference type="RefSeq" id="WP_007212399.1">
    <property type="nucleotide sequence ID" value="NZ_JADMQL010000002.1"/>
</dbReference>